<dbReference type="AlphaFoldDB" id="A0A4T2BQQ0"/>
<evidence type="ECO:0000313" key="2">
    <source>
        <dbReference type="EMBL" id="TIH33777.1"/>
    </source>
</evidence>
<reference evidence="2 3" key="1">
    <citation type="journal article" date="2019" name="Microorganisms">
        <title>Systematic Affiliation and Genome Analysis of Subtercola vilae DB165(T) with Particular Emphasis on Cold Adaptation of an Isolate from a High-Altitude Cold Volcano Lake.</title>
        <authorList>
            <person name="Villalobos A.S."/>
            <person name="Wiese J."/>
            <person name="Imhoff J.F."/>
            <person name="Dorador C."/>
            <person name="Keller A."/>
            <person name="Hentschel U."/>
        </authorList>
    </citation>
    <scope>NUCLEOTIDE SEQUENCE [LARGE SCALE GENOMIC DNA]</scope>
    <source>
        <strain evidence="2 3">DB165</strain>
    </source>
</reference>
<dbReference type="OrthoDB" id="3535759at2"/>
<evidence type="ECO:0000256" key="1">
    <source>
        <dbReference type="SAM" id="MobiDB-lite"/>
    </source>
</evidence>
<gene>
    <name evidence="2" type="ORF">D4765_13925</name>
</gene>
<sequence length="239" mass="27005">MTDHIGPEPGDPSPANSPGSEEELAALLEEITSGLENLDRHHGTLLERVDGLDGSLSQILTYLKTRPGGPWFWKELEGLEAAELWGQLFEWVAWLERRYVQYLGQDRYGLRPCWYKHPLVVEHLTALMVSHAGAYRTAQSAPSAALFEWHERSLWPTLERIRDFWNKCTTHQHVDLAEKAHPLTFDEEDFETFVTDGTGIEGTLAATRAAEQKAKAGRAKKPAEKRTEPFVDQESGEIT</sequence>
<name>A0A4T2BQQ0_9MICO</name>
<protein>
    <recommendedName>
        <fullName evidence="4">DUF4913 domain-containing protein</fullName>
    </recommendedName>
</protein>
<dbReference type="EMBL" id="QYRT01000031">
    <property type="protein sequence ID" value="TIH33777.1"/>
    <property type="molecule type" value="Genomic_DNA"/>
</dbReference>
<feature type="region of interest" description="Disordered" evidence="1">
    <location>
        <begin position="1"/>
        <end position="21"/>
    </location>
</feature>
<feature type="region of interest" description="Disordered" evidence="1">
    <location>
        <begin position="208"/>
        <end position="239"/>
    </location>
</feature>
<evidence type="ECO:0000313" key="3">
    <source>
        <dbReference type="Proteomes" id="UP000306192"/>
    </source>
</evidence>
<organism evidence="2 3">
    <name type="scientific">Subtercola vilae</name>
    <dbReference type="NCBI Taxonomy" id="2056433"/>
    <lineage>
        <taxon>Bacteria</taxon>
        <taxon>Bacillati</taxon>
        <taxon>Actinomycetota</taxon>
        <taxon>Actinomycetes</taxon>
        <taxon>Micrococcales</taxon>
        <taxon>Microbacteriaceae</taxon>
        <taxon>Subtercola</taxon>
    </lineage>
</organism>
<dbReference type="Proteomes" id="UP000306192">
    <property type="component" value="Unassembled WGS sequence"/>
</dbReference>
<comment type="caution">
    <text evidence="2">The sequence shown here is derived from an EMBL/GenBank/DDBJ whole genome shotgun (WGS) entry which is preliminary data.</text>
</comment>
<accession>A0A4T2BQQ0</accession>
<evidence type="ECO:0008006" key="4">
    <source>
        <dbReference type="Google" id="ProtNLM"/>
    </source>
</evidence>
<keyword evidence="3" id="KW-1185">Reference proteome</keyword>
<proteinExistence type="predicted"/>
<dbReference type="RefSeq" id="WP_136642901.1">
    <property type="nucleotide sequence ID" value="NZ_QYRT01000031.1"/>
</dbReference>